<dbReference type="EMBL" id="CAJJDN010000030">
    <property type="protein sequence ID" value="CAD8073427.1"/>
    <property type="molecule type" value="Genomic_DNA"/>
</dbReference>
<keyword evidence="3" id="KW-1185">Reference proteome</keyword>
<dbReference type="Proteomes" id="UP000692954">
    <property type="component" value="Unassembled WGS sequence"/>
</dbReference>
<evidence type="ECO:0000313" key="3">
    <source>
        <dbReference type="Proteomes" id="UP000692954"/>
    </source>
</evidence>
<dbReference type="OrthoDB" id="10657299at2759"/>
<sequence length="213" mass="25161">MVNVFVLWLIFSQTLSYFEPSELIKLELLLDLEIGVLFSIQYINSPFEGKDGPQTIQNAIIIYYEFFKIQLKPIQKALQKLQYLINMNNRYLILLKSLFHFEKLKVCGSICIFLNQILRVLIIKQKIQGVSSSQSQQQSQFYFQYGDEQQDLHLPSLQIQYPYSQCLHQNDITNQYLSFALLHIINTFQDNILKQFIFKTIPILLSHRQCQQI</sequence>
<protein>
    <recommendedName>
        <fullName evidence="4">Transmembrane protein</fullName>
    </recommendedName>
</protein>
<keyword evidence="1" id="KW-0732">Signal</keyword>
<gene>
    <name evidence="2" type="ORF">PSON_ATCC_30995.1.T0300328</name>
</gene>
<comment type="caution">
    <text evidence="2">The sequence shown here is derived from an EMBL/GenBank/DDBJ whole genome shotgun (WGS) entry which is preliminary data.</text>
</comment>
<feature type="signal peptide" evidence="1">
    <location>
        <begin position="1"/>
        <end position="16"/>
    </location>
</feature>
<dbReference type="AlphaFoldDB" id="A0A8S1M0U5"/>
<reference evidence="2" key="1">
    <citation type="submission" date="2021-01" db="EMBL/GenBank/DDBJ databases">
        <authorList>
            <consortium name="Genoscope - CEA"/>
            <person name="William W."/>
        </authorList>
    </citation>
    <scope>NUCLEOTIDE SEQUENCE</scope>
</reference>
<evidence type="ECO:0000313" key="2">
    <source>
        <dbReference type="EMBL" id="CAD8073427.1"/>
    </source>
</evidence>
<accession>A0A8S1M0U5</accession>
<proteinExistence type="predicted"/>
<organism evidence="2 3">
    <name type="scientific">Paramecium sonneborni</name>
    <dbReference type="NCBI Taxonomy" id="65129"/>
    <lineage>
        <taxon>Eukaryota</taxon>
        <taxon>Sar</taxon>
        <taxon>Alveolata</taxon>
        <taxon>Ciliophora</taxon>
        <taxon>Intramacronucleata</taxon>
        <taxon>Oligohymenophorea</taxon>
        <taxon>Peniculida</taxon>
        <taxon>Parameciidae</taxon>
        <taxon>Paramecium</taxon>
    </lineage>
</organism>
<name>A0A8S1M0U5_9CILI</name>
<feature type="chain" id="PRO_5035801442" description="Transmembrane protein" evidence="1">
    <location>
        <begin position="17"/>
        <end position="213"/>
    </location>
</feature>
<evidence type="ECO:0008006" key="4">
    <source>
        <dbReference type="Google" id="ProtNLM"/>
    </source>
</evidence>
<evidence type="ECO:0000256" key="1">
    <source>
        <dbReference type="SAM" id="SignalP"/>
    </source>
</evidence>